<dbReference type="Proteomes" id="UP001244011">
    <property type="component" value="Unassembled WGS sequence"/>
</dbReference>
<dbReference type="Gene3D" id="3.30.420.10">
    <property type="entry name" value="Ribonuclease H-like superfamily/Ribonuclease H"/>
    <property type="match status" value="1"/>
</dbReference>
<organism evidence="2 3">
    <name type="scientific">Phialemonium atrogriseum</name>
    <dbReference type="NCBI Taxonomy" id="1093897"/>
    <lineage>
        <taxon>Eukaryota</taxon>
        <taxon>Fungi</taxon>
        <taxon>Dikarya</taxon>
        <taxon>Ascomycota</taxon>
        <taxon>Pezizomycotina</taxon>
        <taxon>Sordariomycetes</taxon>
        <taxon>Sordariomycetidae</taxon>
        <taxon>Cephalothecales</taxon>
        <taxon>Cephalothecaceae</taxon>
        <taxon>Phialemonium</taxon>
    </lineage>
</organism>
<sequence length="274" mass="30818">MTIEGRSDEQDLLSVTRGLEDITLGNSLSSKLVDTSTDMATMVDSLDGLPTTPPSLYIDIEGVNLSRHGSVSILQLFVLPKRCIYLIDIHTLGAKAFSTPGTKGRTLREFLESEATPKVFFDVRNDSDALYHHFQINLAGVQDLQLMELATRGFSKKHVNGLSKCIERDAVLSMSQSIAWKRVKEQGVKLFAPERGGSYQVFNEHPLSEEIRSYCVQDVQFLPQLWVHYNTKLTTTWEKRVRDASNDRVNLSQTKGYNGKGQHMALAPEGWAWR</sequence>
<evidence type="ECO:0000259" key="1">
    <source>
        <dbReference type="Pfam" id="PF01612"/>
    </source>
</evidence>
<evidence type="ECO:0000313" key="3">
    <source>
        <dbReference type="Proteomes" id="UP001244011"/>
    </source>
</evidence>
<dbReference type="RefSeq" id="XP_060277925.1">
    <property type="nucleotide sequence ID" value="XM_060425724.1"/>
</dbReference>
<dbReference type="InterPro" id="IPR036397">
    <property type="entry name" value="RNaseH_sf"/>
</dbReference>
<protein>
    <submittedName>
        <fullName evidence="2">Ribonuclease H-like domain-containing protein</fullName>
    </submittedName>
</protein>
<keyword evidence="3" id="KW-1185">Reference proteome</keyword>
<proteinExistence type="predicted"/>
<dbReference type="PANTHER" id="PTHR43040:SF1">
    <property type="entry name" value="RIBONUCLEASE D"/>
    <property type="match status" value="1"/>
</dbReference>
<dbReference type="GO" id="GO:0003676">
    <property type="term" value="F:nucleic acid binding"/>
    <property type="evidence" value="ECO:0007669"/>
    <property type="project" value="InterPro"/>
</dbReference>
<dbReference type="GO" id="GO:0008408">
    <property type="term" value="F:3'-5' exonuclease activity"/>
    <property type="evidence" value="ECO:0007669"/>
    <property type="project" value="InterPro"/>
</dbReference>
<evidence type="ECO:0000313" key="2">
    <source>
        <dbReference type="EMBL" id="KAK1761712.1"/>
    </source>
</evidence>
<dbReference type="GO" id="GO:0006139">
    <property type="term" value="P:nucleobase-containing compound metabolic process"/>
    <property type="evidence" value="ECO:0007669"/>
    <property type="project" value="InterPro"/>
</dbReference>
<accession>A0AAJ0FC30</accession>
<comment type="caution">
    <text evidence="2">The sequence shown here is derived from an EMBL/GenBank/DDBJ whole genome shotgun (WGS) entry which is preliminary data.</text>
</comment>
<dbReference type="SUPFAM" id="SSF53098">
    <property type="entry name" value="Ribonuclease H-like"/>
    <property type="match status" value="1"/>
</dbReference>
<dbReference type="EMBL" id="MU839054">
    <property type="protein sequence ID" value="KAK1761712.1"/>
    <property type="molecule type" value="Genomic_DNA"/>
</dbReference>
<dbReference type="GeneID" id="85308911"/>
<gene>
    <name evidence="2" type="ORF">QBC33DRAFT_502362</name>
</gene>
<dbReference type="InterPro" id="IPR002562">
    <property type="entry name" value="3'-5'_exonuclease_dom"/>
</dbReference>
<name>A0AAJ0FC30_9PEZI</name>
<feature type="domain" description="3'-5' exonuclease" evidence="1">
    <location>
        <begin position="33"/>
        <end position="227"/>
    </location>
</feature>
<dbReference type="Pfam" id="PF01612">
    <property type="entry name" value="DNA_pol_A_exo1"/>
    <property type="match status" value="1"/>
</dbReference>
<dbReference type="AlphaFoldDB" id="A0AAJ0FC30"/>
<dbReference type="InterPro" id="IPR012337">
    <property type="entry name" value="RNaseH-like_sf"/>
</dbReference>
<dbReference type="PANTHER" id="PTHR43040">
    <property type="entry name" value="RIBONUCLEASE D"/>
    <property type="match status" value="1"/>
</dbReference>
<reference evidence="2" key="1">
    <citation type="submission" date="2023-06" db="EMBL/GenBank/DDBJ databases">
        <title>Genome-scale phylogeny and comparative genomics of the fungal order Sordariales.</title>
        <authorList>
            <consortium name="Lawrence Berkeley National Laboratory"/>
            <person name="Hensen N."/>
            <person name="Bonometti L."/>
            <person name="Westerberg I."/>
            <person name="Brannstrom I.O."/>
            <person name="Guillou S."/>
            <person name="Cros-Aarteil S."/>
            <person name="Calhoun S."/>
            <person name="Haridas S."/>
            <person name="Kuo A."/>
            <person name="Mondo S."/>
            <person name="Pangilinan J."/>
            <person name="Riley R."/>
            <person name="Labutti K."/>
            <person name="Andreopoulos B."/>
            <person name="Lipzen A."/>
            <person name="Chen C."/>
            <person name="Yanf M."/>
            <person name="Daum C."/>
            <person name="Ng V."/>
            <person name="Clum A."/>
            <person name="Steindorff A."/>
            <person name="Ohm R."/>
            <person name="Martin F."/>
            <person name="Silar P."/>
            <person name="Natvig D."/>
            <person name="Lalanne C."/>
            <person name="Gautier V."/>
            <person name="Ament-Velasquez S.L."/>
            <person name="Kruys A."/>
            <person name="Hutchinson M.I."/>
            <person name="Powell A.J."/>
            <person name="Barry K."/>
            <person name="Miller A.N."/>
            <person name="Grigoriev I.V."/>
            <person name="Debuchy R."/>
            <person name="Gladieux P."/>
            <person name="Thoren M.H."/>
            <person name="Johannesson H."/>
        </authorList>
    </citation>
    <scope>NUCLEOTIDE SEQUENCE</scope>
    <source>
        <strain evidence="2">8032-3</strain>
    </source>
</reference>